<evidence type="ECO:0000256" key="4">
    <source>
        <dbReference type="ARBA" id="ARBA00032235"/>
    </source>
</evidence>
<organism evidence="8 9">
    <name type="scientific">Peptoanaerobacter stomatis</name>
    <dbReference type="NCBI Taxonomy" id="796937"/>
    <lineage>
        <taxon>Bacteria</taxon>
        <taxon>Bacillati</taxon>
        <taxon>Bacillota</taxon>
        <taxon>Clostridia</taxon>
        <taxon>Peptostreptococcales</taxon>
        <taxon>Filifactoraceae</taxon>
        <taxon>Peptoanaerobacter</taxon>
    </lineage>
</organism>
<dbReference type="GO" id="GO:0003677">
    <property type="term" value="F:DNA binding"/>
    <property type="evidence" value="ECO:0007669"/>
    <property type="project" value="InterPro"/>
</dbReference>
<dbReference type="PROSITE" id="PS50880">
    <property type="entry name" value="TOPRIM"/>
    <property type="match status" value="1"/>
</dbReference>
<dbReference type="PATRIC" id="fig|796940.3.peg.69"/>
<dbReference type="Gene3D" id="2.70.20.10">
    <property type="entry name" value="Topoisomerase I, domain 3"/>
    <property type="match status" value="1"/>
</dbReference>
<dbReference type="Gene3D" id="1.10.460.10">
    <property type="entry name" value="Topoisomerase I, domain 2"/>
    <property type="match status" value="1"/>
</dbReference>
<evidence type="ECO:0000313" key="8">
    <source>
        <dbReference type="EMBL" id="EHL20223.1"/>
    </source>
</evidence>
<dbReference type="InterPro" id="IPR013497">
    <property type="entry name" value="Topo_IA_cen"/>
</dbReference>
<keyword evidence="1" id="KW-0413">Isomerase</keyword>
<dbReference type="Proteomes" id="UP000003379">
    <property type="component" value="Unassembled WGS sequence"/>
</dbReference>
<sequence length="238" mass="27252">MSNLIIVESPAKAKTIEKFLGKNYKVKASIGHIRDLPKSKLGVDIEDNFNPSYITIRGKASIANELKKEAKKSEKVFLATDPDREGEAISWHLAYILGLDENENNRIEFNEITKEAVRNAIKNPRKIDKNLVDAQQARRVLDRLVGYKISPILWAKVRKGLSAGRVQSVATKMICDRESEIEKFIPQEYWSISLNAQNSNKENISFELSGNKNKKIEIKNEEQTNKILIRNKREKFNK</sequence>
<dbReference type="CDD" id="cd03363">
    <property type="entry name" value="TOPRIM_TopoIA_TopoI"/>
    <property type="match status" value="1"/>
</dbReference>
<evidence type="ECO:0000256" key="5">
    <source>
        <dbReference type="ARBA" id="ARBA00032877"/>
    </source>
</evidence>
<dbReference type="Pfam" id="PF01131">
    <property type="entry name" value="Topoisom_bac"/>
    <property type="match status" value="1"/>
</dbReference>
<evidence type="ECO:0000256" key="3">
    <source>
        <dbReference type="ARBA" id="ARBA00031985"/>
    </source>
</evidence>
<proteinExistence type="predicted"/>
<dbReference type="GO" id="GO:0003917">
    <property type="term" value="F:DNA topoisomerase type I (single strand cut, ATP-independent) activity"/>
    <property type="evidence" value="ECO:0007669"/>
    <property type="project" value="InterPro"/>
</dbReference>
<dbReference type="AlphaFoldDB" id="G9X9X7"/>
<feature type="domain" description="Toprim" evidence="6">
    <location>
        <begin position="2"/>
        <end position="112"/>
    </location>
</feature>
<dbReference type="SUPFAM" id="SSF56712">
    <property type="entry name" value="Prokaryotic type I DNA topoisomerase"/>
    <property type="match status" value="1"/>
</dbReference>
<evidence type="ECO:0000259" key="6">
    <source>
        <dbReference type="PROSITE" id="PS50880"/>
    </source>
</evidence>
<comment type="caution">
    <text evidence="8">The sequence shown here is derived from an EMBL/GenBank/DDBJ whole genome shotgun (WGS) entry which is preliminary data.</text>
</comment>
<evidence type="ECO:0000256" key="2">
    <source>
        <dbReference type="ARBA" id="ARBA00030003"/>
    </source>
</evidence>
<dbReference type="PROSITE" id="PS52039">
    <property type="entry name" value="TOPO_IA_2"/>
    <property type="match status" value="1"/>
</dbReference>
<dbReference type="Gene3D" id="3.40.50.140">
    <property type="match status" value="1"/>
</dbReference>
<gene>
    <name evidence="8" type="ORF">HMPREF9628_00068</name>
</gene>
<feature type="domain" description="Topo IA-type catalytic" evidence="7">
    <location>
        <begin position="128"/>
        <end position="238"/>
    </location>
</feature>
<evidence type="ECO:0000259" key="7">
    <source>
        <dbReference type="PROSITE" id="PS52039"/>
    </source>
</evidence>
<reference evidence="8 9" key="1">
    <citation type="submission" date="2011-08" db="EMBL/GenBank/DDBJ databases">
        <title>The Genome Sequence of Eubacteriaceae bacterium CM5.</title>
        <authorList>
            <consortium name="The Broad Institute Genome Sequencing Platform"/>
            <person name="Earl A."/>
            <person name="Ward D."/>
            <person name="Feldgarden M."/>
            <person name="Gevers D."/>
            <person name="Sizova M."/>
            <person name="Hazen A."/>
            <person name="Epstein S."/>
            <person name="Young S.K."/>
            <person name="Zeng Q."/>
            <person name="Gargeya S."/>
            <person name="Fitzgerald M."/>
            <person name="Haas B."/>
            <person name="Abouelleil A."/>
            <person name="Alvarado L."/>
            <person name="Arachchi H.M."/>
            <person name="Berlin A."/>
            <person name="Brown A."/>
            <person name="Chapman S.B."/>
            <person name="Chen Z."/>
            <person name="Dunbar C."/>
            <person name="Freedman E."/>
            <person name="Gearin G."/>
            <person name="Gellesch M."/>
            <person name="Goldberg J."/>
            <person name="Griggs A."/>
            <person name="Gujja S."/>
            <person name="Heiman D."/>
            <person name="Howarth C."/>
            <person name="Larson L."/>
            <person name="Lui A."/>
            <person name="MacDonald P.J.P."/>
            <person name="Montmayeur A."/>
            <person name="Murphy C."/>
            <person name="Neiman D."/>
            <person name="Pearson M."/>
            <person name="Priest M."/>
            <person name="Roberts A."/>
            <person name="Saif S."/>
            <person name="Shea T."/>
            <person name="Shenoy N."/>
            <person name="Sisk P."/>
            <person name="Stolte C."/>
            <person name="Sykes S."/>
            <person name="Wortman J."/>
            <person name="Nusbaum C."/>
            <person name="Birren B."/>
        </authorList>
    </citation>
    <scope>NUCLEOTIDE SEQUENCE [LARGE SCALE GENOMIC DNA]</scope>
    <source>
        <strain evidence="8 9">CM5</strain>
    </source>
</reference>
<dbReference type="PRINTS" id="PR00417">
    <property type="entry name" value="PRTPISMRASEI"/>
</dbReference>
<dbReference type="InterPro" id="IPR000380">
    <property type="entry name" value="Topo_IA"/>
</dbReference>
<dbReference type="InterPro" id="IPR034149">
    <property type="entry name" value="TOPRIM_TopoI"/>
</dbReference>
<dbReference type="SMART" id="SM00436">
    <property type="entry name" value="TOP1Bc"/>
    <property type="match status" value="1"/>
</dbReference>
<dbReference type="PANTHER" id="PTHR42785:SF1">
    <property type="entry name" value="DNA TOPOISOMERASE"/>
    <property type="match status" value="1"/>
</dbReference>
<dbReference type="SMART" id="SM00493">
    <property type="entry name" value="TOPRIM"/>
    <property type="match status" value="1"/>
</dbReference>
<evidence type="ECO:0000313" key="9">
    <source>
        <dbReference type="Proteomes" id="UP000003379"/>
    </source>
</evidence>
<dbReference type="GO" id="GO:0006265">
    <property type="term" value="P:DNA topological change"/>
    <property type="evidence" value="ECO:0007669"/>
    <property type="project" value="InterPro"/>
</dbReference>
<accession>G9X9X7</accession>
<dbReference type="Pfam" id="PF01751">
    <property type="entry name" value="Toprim"/>
    <property type="match status" value="1"/>
</dbReference>
<protein>
    <recommendedName>
        <fullName evidence="5">Omega-protein</fullName>
    </recommendedName>
    <alternativeName>
        <fullName evidence="4">Relaxing enzyme</fullName>
    </alternativeName>
    <alternativeName>
        <fullName evidence="2">Swivelase</fullName>
    </alternativeName>
    <alternativeName>
        <fullName evidence="3">Untwisting enzyme</fullName>
    </alternativeName>
</protein>
<name>G9X9X7_9FIRM</name>
<dbReference type="PANTHER" id="PTHR42785">
    <property type="entry name" value="DNA TOPOISOMERASE, TYPE IA, CORE"/>
    <property type="match status" value="1"/>
</dbReference>
<dbReference type="InterPro" id="IPR023405">
    <property type="entry name" value="Topo_IA_core_domain"/>
</dbReference>
<dbReference type="EMBL" id="AFZG01000001">
    <property type="protein sequence ID" value="EHL20223.1"/>
    <property type="molecule type" value="Genomic_DNA"/>
</dbReference>
<dbReference type="InterPro" id="IPR003601">
    <property type="entry name" value="Topo_IA_2"/>
</dbReference>
<dbReference type="InterPro" id="IPR013825">
    <property type="entry name" value="Topo_IA_cen_sub2"/>
</dbReference>
<dbReference type="InterPro" id="IPR006171">
    <property type="entry name" value="TOPRIM_dom"/>
</dbReference>
<evidence type="ECO:0000256" key="1">
    <source>
        <dbReference type="ARBA" id="ARBA00023235"/>
    </source>
</evidence>
<dbReference type="HOGENOM" id="CLU_002929_6_1_9"/>
<dbReference type="InterPro" id="IPR013824">
    <property type="entry name" value="Topo_IA_cen_sub1"/>
</dbReference>